<dbReference type="EMBL" id="JBHUPB010000003">
    <property type="protein sequence ID" value="MFD2966354.1"/>
    <property type="molecule type" value="Genomic_DNA"/>
</dbReference>
<dbReference type="Proteomes" id="UP001597525">
    <property type="component" value="Unassembled WGS sequence"/>
</dbReference>
<gene>
    <name evidence="1" type="ORF">ACFS7Y_03100</name>
</gene>
<dbReference type="RefSeq" id="WP_320184143.1">
    <property type="nucleotide sequence ID" value="NZ_CP138332.1"/>
</dbReference>
<accession>A0ABW6BCX6</accession>
<name>A0ABW6BCX6_9SPHI</name>
<comment type="caution">
    <text evidence="1">The sequence shown here is derived from an EMBL/GenBank/DDBJ whole genome shotgun (WGS) entry which is preliminary data.</text>
</comment>
<organism evidence="1 2">
    <name type="scientific">Sphingobacterium bambusae</name>
    <dbReference type="NCBI Taxonomy" id="662858"/>
    <lineage>
        <taxon>Bacteria</taxon>
        <taxon>Pseudomonadati</taxon>
        <taxon>Bacteroidota</taxon>
        <taxon>Sphingobacteriia</taxon>
        <taxon>Sphingobacteriales</taxon>
        <taxon>Sphingobacteriaceae</taxon>
        <taxon>Sphingobacterium</taxon>
    </lineage>
</organism>
<reference evidence="2" key="1">
    <citation type="journal article" date="2019" name="Int. J. Syst. Evol. Microbiol.">
        <title>The Global Catalogue of Microorganisms (GCM) 10K type strain sequencing project: providing services to taxonomists for standard genome sequencing and annotation.</title>
        <authorList>
            <consortium name="The Broad Institute Genomics Platform"/>
            <consortium name="The Broad Institute Genome Sequencing Center for Infectious Disease"/>
            <person name="Wu L."/>
            <person name="Ma J."/>
        </authorList>
    </citation>
    <scope>NUCLEOTIDE SEQUENCE [LARGE SCALE GENOMIC DNA]</scope>
    <source>
        <strain evidence="2">KCTC 22814</strain>
    </source>
</reference>
<keyword evidence="2" id="KW-1185">Reference proteome</keyword>
<evidence type="ECO:0000313" key="2">
    <source>
        <dbReference type="Proteomes" id="UP001597525"/>
    </source>
</evidence>
<proteinExistence type="predicted"/>
<sequence>MENLDLQNITQNILLLLRHVGIKDMEFAAILEISEKQFRLIKEGKASFNIKQINLACDFFVQSIKSLNAAKIKIEDDYRRKLALKHKHKNQYYVLLNKRPSLRHAIEFGLLSHEKFVKEGMATNEVQFFFMNKGWKFTSSSISTALIRNNTLVTVIDTKVVDGKKVNIYGPNNIPFSK</sequence>
<evidence type="ECO:0000313" key="1">
    <source>
        <dbReference type="EMBL" id="MFD2966354.1"/>
    </source>
</evidence>
<evidence type="ECO:0008006" key="3">
    <source>
        <dbReference type="Google" id="ProtNLM"/>
    </source>
</evidence>
<protein>
    <recommendedName>
        <fullName evidence="3">XRE family transcriptional regulator</fullName>
    </recommendedName>
</protein>